<dbReference type="Pfam" id="PF08239">
    <property type="entry name" value="SH3_3"/>
    <property type="match status" value="1"/>
</dbReference>
<dbReference type="InterPro" id="IPR003646">
    <property type="entry name" value="SH3-like_bac-type"/>
</dbReference>
<name>A0A174PTC4_9FIRM</name>
<dbReference type="Proteomes" id="UP000095762">
    <property type="component" value="Unassembled WGS sequence"/>
</dbReference>
<feature type="signal peptide" evidence="1">
    <location>
        <begin position="1"/>
        <end position="25"/>
    </location>
</feature>
<feature type="domain" description="SH3b" evidence="2">
    <location>
        <begin position="274"/>
        <end position="324"/>
    </location>
</feature>
<feature type="chain" id="PRO_5038333614" evidence="1">
    <location>
        <begin position="26"/>
        <end position="328"/>
    </location>
</feature>
<sequence length="328" mass="35439">MSKRKNLFKISIVTSVLLLSSIAFYGSTDVMASNPINYKNMPEYATYESVIAEAGATAGNLGISVALYDIDQDGIRELIISHGTCLADWVNDIYTLQDGKYVSMIGTVGDQGMFYTAPDGNGMYFVWGKQGCQRITRVTKSGNAITETEIESRQLGENENYTEFDNKIELLSPSDIPTGSNSYDVEVTAPDGGVNMRCGAGVEYDKVLPDMIPNGTVLTVTQEAVASNGNSWGYTNYNGTYGWIALTQVTKYEEPTEGAPIPHTRYVINCNESITLRTNPDVNAAEICQIPLGTAVATFGDAGNGFISVYYQGSSGYCLASYLSAPVD</sequence>
<dbReference type="InterPro" id="IPR028994">
    <property type="entry name" value="Integrin_alpha_N"/>
</dbReference>
<reference evidence="3 4" key="1">
    <citation type="submission" date="2015-09" db="EMBL/GenBank/DDBJ databases">
        <authorList>
            <consortium name="Pathogen Informatics"/>
        </authorList>
    </citation>
    <scope>NUCLEOTIDE SEQUENCE [LARGE SCALE GENOMIC DNA]</scope>
    <source>
        <strain evidence="3 4">2789STDY5834957</strain>
    </source>
</reference>
<dbReference type="RefSeq" id="WP_055059282.1">
    <property type="nucleotide sequence ID" value="NZ_CZBP01000002.1"/>
</dbReference>
<dbReference type="AlphaFoldDB" id="A0A174PTC4"/>
<evidence type="ECO:0000256" key="1">
    <source>
        <dbReference type="SAM" id="SignalP"/>
    </source>
</evidence>
<evidence type="ECO:0000313" key="3">
    <source>
        <dbReference type="EMBL" id="CUP64232.1"/>
    </source>
</evidence>
<evidence type="ECO:0000259" key="2">
    <source>
        <dbReference type="Pfam" id="PF08239"/>
    </source>
</evidence>
<keyword evidence="1" id="KW-0732">Signal</keyword>
<accession>A0A174PTC4</accession>
<evidence type="ECO:0000313" key="4">
    <source>
        <dbReference type="Proteomes" id="UP000095762"/>
    </source>
</evidence>
<dbReference type="EMBL" id="CZBP01000002">
    <property type="protein sequence ID" value="CUP64232.1"/>
    <property type="molecule type" value="Genomic_DNA"/>
</dbReference>
<organism evidence="3 4">
    <name type="scientific">Blautia obeum</name>
    <dbReference type="NCBI Taxonomy" id="40520"/>
    <lineage>
        <taxon>Bacteria</taxon>
        <taxon>Bacillati</taxon>
        <taxon>Bacillota</taxon>
        <taxon>Clostridia</taxon>
        <taxon>Lachnospirales</taxon>
        <taxon>Lachnospiraceae</taxon>
        <taxon>Blautia</taxon>
    </lineage>
</organism>
<protein>
    <submittedName>
        <fullName evidence="3">Bacterial SH3 domain</fullName>
    </submittedName>
</protein>
<proteinExistence type="predicted"/>
<gene>
    <name evidence="3" type="ORF">ERS852569_00248</name>
</gene>
<dbReference type="Gene3D" id="2.30.30.40">
    <property type="entry name" value="SH3 Domains"/>
    <property type="match status" value="2"/>
</dbReference>
<dbReference type="SUPFAM" id="SSF69318">
    <property type="entry name" value="Integrin alpha N-terminal domain"/>
    <property type="match status" value="1"/>
</dbReference>